<dbReference type="AlphaFoldDB" id="A0AAE0SXU1"/>
<name>A0AAE0SXU1_9BIVA</name>
<evidence type="ECO:0000256" key="1">
    <source>
        <dbReference type="ARBA" id="ARBA00022837"/>
    </source>
</evidence>
<dbReference type="GO" id="GO:0005509">
    <property type="term" value="F:calcium ion binding"/>
    <property type="evidence" value="ECO:0007669"/>
    <property type="project" value="InterPro"/>
</dbReference>
<organism evidence="3 4">
    <name type="scientific">Potamilus streckersoni</name>
    <dbReference type="NCBI Taxonomy" id="2493646"/>
    <lineage>
        <taxon>Eukaryota</taxon>
        <taxon>Metazoa</taxon>
        <taxon>Spiralia</taxon>
        <taxon>Lophotrochozoa</taxon>
        <taxon>Mollusca</taxon>
        <taxon>Bivalvia</taxon>
        <taxon>Autobranchia</taxon>
        <taxon>Heteroconchia</taxon>
        <taxon>Palaeoheterodonta</taxon>
        <taxon>Unionida</taxon>
        <taxon>Unionoidea</taxon>
        <taxon>Unionidae</taxon>
        <taxon>Ambleminae</taxon>
        <taxon>Lampsilini</taxon>
        <taxon>Potamilus</taxon>
    </lineage>
</organism>
<reference evidence="3" key="1">
    <citation type="journal article" date="2021" name="Genome Biol. Evol.">
        <title>A High-Quality Reference Genome for a Parasitic Bivalve with Doubly Uniparental Inheritance (Bivalvia: Unionida).</title>
        <authorList>
            <person name="Smith C.H."/>
        </authorList>
    </citation>
    <scope>NUCLEOTIDE SEQUENCE</scope>
    <source>
        <strain evidence="3">CHS0354</strain>
    </source>
</reference>
<reference evidence="3" key="2">
    <citation type="journal article" date="2021" name="Genome Biol. Evol.">
        <title>Developing a high-quality reference genome for a parasitic bivalve with doubly uniparental inheritance (Bivalvia: Unionida).</title>
        <authorList>
            <person name="Smith C.H."/>
        </authorList>
    </citation>
    <scope>NUCLEOTIDE SEQUENCE</scope>
    <source>
        <strain evidence="3">CHS0354</strain>
        <tissue evidence="3">Mantle</tissue>
    </source>
</reference>
<evidence type="ECO:0000259" key="2">
    <source>
        <dbReference type="PROSITE" id="PS50222"/>
    </source>
</evidence>
<comment type="caution">
    <text evidence="3">The sequence shown here is derived from an EMBL/GenBank/DDBJ whole genome shotgun (WGS) entry which is preliminary data.</text>
</comment>
<dbReference type="InterPro" id="IPR018247">
    <property type="entry name" value="EF_Hand_1_Ca_BS"/>
</dbReference>
<dbReference type="Gene3D" id="1.10.238.10">
    <property type="entry name" value="EF-hand"/>
    <property type="match status" value="1"/>
</dbReference>
<reference evidence="3" key="3">
    <citation type="submission" date="2023-05" db="EMBL/GenBank/DDBJ databases">
        <authorList>
            <person name="Smith C.H."/>
        </authorList>
    </citation>
    <scope>NUCLEOTIDE SEQUENCE</scope>
    <source>
        <strain evidence="3">CHS0354</strain>
        <tissue evidence="3">Mantle</tissue>
    </source>
</reference>
<dbReference type="Pfam" id="PF13202">
    <property type="entry name" value="EF-hand_5"/>
    <property type="match status" value="1"/>
</dbReference>
<dbReference type="InterPro" id="IPR002048">
    <property type="entry name" value="EF_hand_dom"/>
</dbReference>
<dbReference type="SUPFAM" id="SSF47473">
    <property type="entry name" value="EF-hand"/>
    <property type="match status" value="1"/>
</dbReference>
<sequence length="105" mass="12346">MVDHMFSKWDRDHDGILELSEASRIFDSDDLNGDHILTLAEYETELDRYGARSLADTIFEYFDYNHDHVLTVEDVSKYYHLLDTNSDGQVTRAEFDEYGTNVRLF</sequence>
<dbReference type="InterPro" id="IPR011992">
    <property type="entry name" value="EF-hand-dom_pair"/>
</dbReference>
<evidence type="ECO:0000313" key="4">
    <source>
        <dbReference type="Proteomes" id="UP001195483"/>
    </source>
</evidence>
<feature type="domain" description="EF-hand" evidence="2">
    <location>
        <begin position="1"/>
        <end position="32"/>
    </location>
</feature>
<keyword evidence="1" id="KW-0106">Calcium</keyword>
<dbReference type="EMBL" id="JAEAOA010000746">
    <property type="protein sequence ID" value="KAK3600157.1"/>
    <property type="molecule type" value="Genomic_DNA"/>
</dbReference>
<feature type="domain" description="EF-hand" evidence="2">
    <location>
        <begin position="70"/>
        <end position="105"/>
    </location>
</feature>
<dbReference type="PROSITE" id="PS50222">
    <property type="entry name" value="EF_HAND_2"/>
    <property type="match status" value="2"/>
</dbReference>
<dbReference type="PROSITE" id="PS00018">
    <property type="entry name" value="EF_HAND_1"/>
    <property type="match status" value="1"/>
</dbReference>
<dbReference type="Proteomes" id="UP001195483">
    <property type="component" value="Unassembled WGS sequence"/>
</dbReference>
<gene>
    <name evidence="3" type="ORF">CHS0354_012280</name>
</gene>
<protein>
    <recommendedName>
        <fullName evidence="2">EF-hand domain-containing protein</fullName>
    </recommendedName>
</protein>
<proteinExistence type="predicted"/>
<accession>A0AAE0SXU1</accession>
<keyword evidence="4" id="KW-1185">Reference proteome</keyword>
<evidence type="ECO:0000313" key="3">
    <source>
        <dbReference type="EMBL" id="KAK3600157.1"/>
    </source>
</evidence>